<evidence type="ECO:0000256" key="1">
    <source>
        <dbReference type="SAM" id="MobiDB-lite"/>
    </source>
</evidence>
<keyword evidence="4" id="KW-1185">Reference proteome</keyword>
<feature type="transmembrane region" description="Helical" evidence="2">
    <location>
        <begin position="16"/>
        <end position="36"/>
    </location>
</feature>
<organism evidence="3 4">
    <name type="scientific">Nocardia implantans</name>
    <dbReference type="NCBI Taxonomy" id="3108168"/>
    <lineage>
        <taxon>Bacteria</taxon>
        <taxon>Bacillati</taxon>
        <taxon>Actinomycetota</taxon>
        <taxon>Actinomycetes</taxon>
        <taxon>Mycobacteriales</taxon>
        <taxon>Nocardiaceae</taxon>
        <taxon>Nocardia</taxon>
    </lineage>
</organism>
<keyword evidence="2" id="KW-0472">Membrane</keyword>
<accession>A0ABU6ARP6</accession>
<protein>
    <recommendedName>
        <fullName evidence="5">DUF2892 domain-containing protein</fullName>
    </recommendedName>
</protein>
<name>A0ABU6ARP6_9NOCA</name>
<dbReference type="RefSeq" id="WP_195079158.1">
    <property type="nucleotide sequence ID" value="NZ_JAYESH010000003.1"/>
</dbReference>
<dbReference type="EMBL" id="JAYKYQ010000003">
    <property type="protein sequence ID" value="MEB3510155.1"/>
    <property type="molecule type" value="Genomic_DNA"/>
</dbReference>
<evidence type="ECO:0000256" key="2">
    <source>
        <dbReference type="SAM" id="Phobius"/>
    </source>
</evidence>
<dbReference type="Proteomes" id="UP001348098">
    <property type="component" value="Unassembled WGS sequence"/>
</dbReference>
<gene>
    <name evidence="3" type="ORF">U3653_09015</name>
</gene>
<evidence type="ECO:0008006" key="5">
    <source>
        <dbReference type="Google" id="ProtNLM"/>
    </source>
</evidence>
<feature type="region of interest" description="Disordered" evidence="1">
    <location>
        <begin position="98"/>
        <end position="129"/>
    </location>
</feature>
<comment type="caution">
    <text evidence="3">The sequence shown here is derived from an EMBL/GenBank/DDBJ whole genome shotgun (WGS) entry which is preliminary data.</text>
</comment>
<keyword evidence="2" id="KW-1133">Transmembrane helix</keyword>
<keyword evidence="2" id="KW-0812">Transmembrane</keyword>
<evidence type="ECO:0000313" key="3">
    <source>
        <dbReference type="EMBL" id="MEB3510155.1"/>
    </source>
</evidence>
<evidence type="ECO:0000313" key="4">
    <source>
        <dbReference type="Proteomes" id="UP001348098"/>
    </source>
</evidence>
<sequence>MPDERSFASASVPRHLARGVAGFGALIGAVALLPVFGAFSLLLAPVGLLALRGCPTCWVIGLIQTVSRGRLRRTCADGQCRLTSAGHDPAEHVTSLRAPGSALPLSTHGAGGRSPCDVSPPDGGSRRAS</sequence>
<proteinExistence type="predicted"/>
<reference evidence="3 4" key="1">
    <citation type="submission" date="2023-12" db="EMBL/GenBank/DDBJ databases">
        <title>novel species in genus Nocarida.</title>
        <authorList>
            <person name="Li Z."/>
        </authorList>
    </citation>
    <scope>NUCLEOTIDE SEQUENCE [LARGE SCALE GENOMIC DNA]</scope>
    <source>
        <strain evidence="3 4">CDC186</strain>
    </source>
</reference>